<keyword evidence="4" id="KW-1185">Reference proteome</keyword>
<evidence type="ECO:0000256" key="1">
    <source>
        <dbReference type="SAM" id="Phobius"/>
    </source>
</evidence>
<gene>
    <name evidence="3" type="ORF">OC25_07050</name>
</gene>
<sequence length="133" mass="14630">MKSTLFVLVVLLLFPIFSKAAIVTGCQATLGSNTIYYDRDGTILFNGVPQYRNDNYVNRYTLSEVHCYSGLGSGQGSCYIKGYGGPGDDYGTLVTFSTSPTDCPIDGYVPLLLFSFSSLSFFWIRKRVEVASI</sequence>
<protein>
    <submittedName>
        <fullName evidence="3">Uncharacterized protein</fullName>
    </submittedName>
</protein>
<evidence type="ECO:0000313" key="4">
    <source>
        <dbReference type="Proteomes" id="UP000031246"/>
    </source>
</evidence>
<dbReference type="RefSeq" id="WP_039473457.1">
    <property type="nucleotide sequence ID" value="NZ_JSYN01000006.1"/>
</dbReference>
<dbReference type="Proteomes" id="UP000031246">
    <property type="component" value="Unassembled WGS sequence"/>
</dbReference>
<feature type="chain" id="PRO_5002130774" evidence="2">
    <location>
        <begin position="21"/>
        <end position="133"/>
    </location>
</feature>
<accession>A0A0C1DC02</accession>
<comment type="caution">
    <text evidence="3">The sequence shown here is derived from an EMBL/GenBank/DDBJ whole genome shotgun (WGS) entry which is preliminary data.</text>
</comment>
<name>A0A0C1DC02_9SPHI</name>
<evidence type="ECO:0000313" key="3">
    <source>
        <dbReference type="EMBL" id="KIA95091.1"/>
    </source>
</evidence>
<keyword evidence="1" id="KW-0472">Membrane</keyword>
<evidence type="ECO:0000256" key="2">
    <source>
        <dbReference type="SAM" id="SignalP"/>
    </source>
</evidence>
<feature type="transmembrane region" description="Helical" evidence="1">
    <location>
        <begin position="107"/>
        <end position="124"/>
    </location>
</feature>
<organism evidence="3 4">
    <name type="scientific">Pedobacter kyungheensis</name>
    <dbReference type="NCBI Taxonomy" id="1069985"/>
    <lineage>
        <taxon>Bacteria</taxon>
        <taxon>Pseudomonadati</taxon>
        <taxon>Bacteroidota</taxon>
        <taxon>Sphingobacteriia</taxon>
        <taxon>Sphingobacteriales</taxon>
        <taxon>Sphingobacteriaceae</taxon>
        <taxon>Pedobacter</taxon>
    </lineage>
</organism>
<dbReference type="AlphaFoldDB" id="A0A0C1DC02"/>
<reference evidence="3 4" key="1">
    <citation type="submission" date="2014-10" db="EMBL/GenBank/DDBJ databases">
        <title>Pedobacter Kyungheensis.</title>
        <authorList>
            <person name="Anderson B.M."/>
            <person name="Newman J.D."/>
        </authorList>
    </citation>
    <scope>NUCLEOTIDE SEQUENCE [LARGE SCALE GENOMIC DNA]</scope>
    <source>
        <strain evidence="3 4">KACC 16221</strain>
    </source>
</reference>
<feature type="signal peptide" evidence="2">
    <location>
        <begin position="1"/>
        <end position="20"/>
    </location>
</feature>
<dbReference type="EMBL" id="JSYN01000006">
    <property type="protein sequence ID" value="KIA95091.1"/>
    <property type="molecule type" value="Genomic_DNA"/>
</dbReference>
<proteinExistence type="predicted"/>
<keyword evidence="2" id="KW-0732">Signal</keyword>
<keyword evidence="1" id="KW-1133">Transmembrane helix</keyword>
<keyword evidence="1" id="KW-0812">Transmembrane</keyword>